<dbReference type="PANTHER" id="PTHR43343:SF3">
    <property type="entry name" value="PROTEASE DO-LIKE 8, CHLOROPLASTIC"/>
    <property type="match status" value="1"/>
</dbReference>
<feature type="binding site" evidence="7">
    <location>
        <position position="207"/>
    </location>
    <ligand>
        <name>substrate</name>
    </ligand>
</feature>
<feature type="region of interest" description="Disordered" evidence="8">
    <location>
        <begin position="34"/>
        <end position="74"/>
    </location>
</feature>
<keyword evidence="4" id="KW-0378">Hydrolase</keyword>
<protein>
    <recommendedName>
        <fullName evidence="10">PDZ domain-containing protein</fullName>
    </recommendedName>
</protein>
<keyword evidence="1" id="KW-0645">Protease</keyword>
<dbReference type="AlphaFoldDB" id="A0A231UYC8"/>
<dbReference type="GO" id="GO:0006508">
    <property type="term" value="P:proteolysis"/>
    <property type="evidence" value="ECO:0007669"/>
    <property type="project" value="UniProtKB-KW"/>
</dbReference>
<dbReference type="InterPro" id="IPR001940">
    <property type="entry name" value="Peptidase_S1C"/>
</dbReference>
<evidence type="ECO:0000256" key="5">
    <source>
        <dbReference type="ARBA" id="ARBA00022825"/>
    </source>
</evidence>
<dbReference type="PRINTS" id="PR00834">
    <property type="entry name" value="PROTEASES2C"/>
</dbReference>
<gene>
    <name evidence="11" type="ORF">B7H23_09525</name>
</gene>
<evidence type="ECO:0000256" key="3">
    <source>
        <dbReference type="ARBA" id="ARBA00022737"/>
    </source>
</evidence>
<evidence type="ECO:0000256" key="7">
    <source>
        <dbReference type="PIRSR" id="PIRSR611782-2"/>
    </source>
</evidence>
<dbReference type="SUPFAM" id="SSF50156">
    <property type="entry name" value="PDZ domain-like"/>
    <property type="match status" value="2"/>
</dbReference>
<dbReference type="EMBL" id="NBYO01000002">
    <property type="protein sequence ID" value="OXT00892.1"/>
    <property type="molecule type" value="Genomic_DNA"/>
</dbReference>
<dbReference type="InterPro" id="IPR001478">
    <property type="entry name" value="PDZ"/>
</dbReference>
<proteinExistence type="predicted"/>
<dbReference type="NCBIfam" id="TIGR02037">
    <property type="entry name" value="degP_htrA_DO"/>
    <property type="match status" value="1"/>
</dbReference>
<dbReference type="CDD" id="cd10839">
    <property type="entry name" value="cpPDZ1_DegP-like"/>
    <property type="match status" value="1"/>
</dbReference>
<dbReference type="Gene3D" id="2.30.42.10">
    <property type="match status" value="2"/>
</dbReference>
<dbReference type="PROSITE" id="PS50106">
    <property type="entry name" value="PDZ"/>
    <property type="match status" value="1"/>
</dbReference>
<dbReference type="InterPro" id="IPR011782">
    <property type="entry name" value="Pept_S1C_Do"/>
</dbReference>
<feature type="active site" description="Charge relay system" evidence="6">
    <location>
        <position position="207"/>
    </location>
</feature>
<feature type="active site" description="Charge relay system" evidence="6">
    <location>
        <position position="177"/>
    </location>
</feature>
<feature type="region of interest" description="Disordered" evidence="8">
    <location>
        <begin position="428"/>
        <end position="459"/>
    </location>
</feature>
<feature type="active site" description="Charge relay system" evidence="6">
    <location>
        <position position="282"/>
    </location>
</feature>
<keyword evidence="12" id="KW-1185">Reference proteome</keyword>
<dbReference type="GO" id="GO:0004252">
    <property type="term" value="F:serine-type endopeptidase activity"/>
    <property type="evidence" value="ECO:0007669"/>
    <property type="project" value="InterPro"/>
</dbReference>
<feature type="compositionally biased region" description="Pro residues" evidence="8">
    <location>
        <begin position="52"/>
        <end position="66"/>
    </location>
</feature>
<evidence type="ECO:0000256" key="8">
    <source>
        <dbReference type="SAM" id="MobiDB-lite"/>
    </source>
</evidence>
<feature type="signal peptide" evidence="9">
    <location>
        <begin position="1"/>
        <end position="29"/>
    </location>
</feature>
<dbReference type="SUPFAM" id="SSF50494">
    <property type="entry name" value="Trypsin-like serine proteases"/>
    <property type="match status" value="1"/>
</dbReference>
<reference evidence="12" key="1">
    <citation type="journal article" date="2017" name="Int. J. Syst. Evol. Microbiol.">
        <title>Notoacmeibacter marinus gen. nov., sp. nov., isolated from the gut of a limpet and proposal of Notoacmeibacteraceae fam. nov. in the order Rhizobiales of the class Alphaproteobacteria.</title>
        <authorList>
            <person name="Huang Z."/>
            <person name="Guo F."/>
            <person name="Lai Q."/>
        </authorList>
    </citation>
    <scope>NUCLEOTIDE SEQUENCE [LARGE SCALE GENOMIC DNA]</scope>
    <source>
        <strain evidence="12">XMTR2A4</strain>
    </source>
</reference>
<evidence type="ECO:0000256" key="9">
    <source>
        <dbReference type="SAM" id="SignalP"/>
    </source>
</evidence>
<name>A0A231UYC8_9HYPH</name>
<keyword evidence="2 9" id="KW-0732">Signal</keyword>
<keyword evidence="3" id="KW-0677">Repeat</keyword>
<accession>A0A231UYC8</accession>
<feature type="region of interest" description="Disordered" evidence="8">
    <location>
        <begin position="113"/>
        <end position="134"/>
    </location>
</feature>
<feature type="chain" id="PRO_5039032462" description="PDZ domain-containing protein" evidence="9">
    <location>
        <begin position="30"/>
        <end position="555"/>
    </location>
</feature>
<feature type="compositionally biased region" description="Acidic residues" evidence="8">
    <location>
        <begin position="432"/>
        <end position="454"/>
    </location>
</feature>
<dbReference type="Proteomes" id="UP000215405">
    <property type="component" value="Unassembled WGS sequence"/>
</dbReference>
<evidence type="ECO:0000259" key="10">
    <source>
        <dbReference type="PROSITE" id="PS50106"/>
    </source>
</evidence>
<feature type="binding site" evidence="7">
    <location>
        <begin position="280"/>
        <end position="282"/>
    </location>
    <ligand>
        <name>substrate</name>
    </ligand>
</feature>
<feature type="domain" description="PDZ" evidence="10">
    <location>
        <begin position="326"/>
        <end position="417"/>
    </location>
</feature>
<keyword evidence="5" id="KW-0720">Serine protease</keyword>
<dbReference type="RefSeq" id="WP_094077706.1">
    <property type="nucleotide sequence ID" value="NZ_NBYO01000002.1"/>
</dbReference>
<dbReference type="InterPro" id="IPR009003">
    <property type="entry name" value="Peptidase_S1_PA"/>
</dbReference>
<dbReference type="InterPro" id="IPR051201">
    <property type="entry name" value="Chloro_Bact_Ser_Proteases"/>
</dbReference>
<dbReference type="Gene3D" id="2.40.10.120">
    <property type="match status" value="1"/>
</dbReference>
<evidence type="ECO:0000256" key="6">
    <source>
        <dbReference type="PIRSR" id="PIRSR611782-1"/>
    </source>
</evidence>
<dbReference type="SMART" id="SM00228">
    <property type="entry name" value="PDZ"/>
    <property type="match status" value="2"/>
</dbReference>
<dbReference type="Pfam" id="PF13180">
    <property type="entry name" value="PDZ_2"/>
    <property type="match status" value="1"/>
</dbReference>
<comment type="caution">
    <text evidence="11">The sequence shown here is derived from an EMBL/GenBank/DDBJ whole genome shotgun (WGS) entry which is preliminary data.</text>
</comment>
<feature type="binding site" evidence="7">
    <location>
        <position position="177"/>
    </location>
    <ligand>
        <name>substrate</name>
    </ligand>
</feature>
<dbReference type="PANTHER" id="PTHR43343">
    <property type="entry name" value="PEPTIDASE S12"/>
    <property type="match status" value="1"/>
</dbReference>
<evidence type="ECO:0000256" key="4">
    <source>
        <dbReference type="ARBA" id="ARBA00022801"/>
    </source>
</evidence>
<evidence type="ECO:0000313" key="12">
    <source>
        <dbReference type="Proteomes" id="UP000215405"/>
    </source>
</evidence>
<evidence type="ECO:0000313" key="11">
    <source>
        <dbReference type="EMBL" id="OXT00892.1"/>
    </source>
</evidence>
<dbReference type="InterPro" id="IPR036034">
    <property type="entry name" value="PDZ_sf"/>
</dbReference>
<evidence type="ECO:0000256" key="2">
    <source>
        <dbReference type="ARBA" id="ARBA00022729"/>
    </source>
</evidence>
<dbReference type="Pfam" id="PF13365">
    <property type="entry name" value="Trypsin_2"/>
    <property type="match status" value="1"/>
</dbReference>
<organism evidence="11 12">
    <name type="scientific">Notoacmeibacter marinus</name>
    <dbReference type="NCBI Taxonomy" id="1876515"/>
    <lineage>
        <taxon>Bacteria</taxon>
        <taxon>Pseudomonadati</taxon>
        <taxon>Pseudomonadota</taxon>
        <taxon>Alphaproteobacteria</taxon>
        <taxon>Hyphomicrobiales</taxon>
        <taxon>Notoacmeibacteraceae</taxon>
        <taxon>Notoacmeibacter</taxon>
    </lineage>
</organism>
<evidence type="ECO:0000256" key="1">
    <source>
        <dbReference type="ARBA" id="ARBA00022670"/>
    </source>
</evidence>
<sequence length="555" mass="58697">MSKRRLPFPGTIVRTLLGTSLIIALPAFAQDSRPELPQGQIAPSQPDSPATPVEPTPEVDLPPAPPELDLVPAPESETGLNLTASRQGGLSGGPESVADLAEKLLPAVVNISLTQQPDRSDRGEIAPPDLPEDSPFKEYFEDFFNKRSEDGPPLPASSLGSGFVIDAENRYVVTNNHVIEGGGDITAVFPDGTRIGATLRGTDEKTDLAVLQLDETDERLTDVKFGPSEEMRIGDWVMAIGNPFGLGSTLTVGIVSAVNRDIEAGPYDDFIQTDAAINRGNSGGPLFNMFGEVIGINTAIISPSGGSIGIGFSVPSDLARGVVSQLINYGETRRGWLGVRIEPVTESIAESLDLDSTEGALVAAIIEPGPVDNGEILPGDIITEFDGRKVKQSRDLPRIVADTAVGKSVEVIVIRKGEEVTVEVTLGRLEDADAAENEAADESGTDQEPPETNDESGVSLSGVELAEIDRAARAQYAISDDVNGVLIASVETGSEAEERGLEAGMIVIAIAQELVASPEEASERLQALKENGRQNAFLLLSRPDGETFIETLPIK</sequence>